<dbReference type="InterPro" id="IPR019734">
    <property type="entry name" value="TPR_rpt"/>
</dbReference>
<feature type="domain" description="Glycosyltransferase subfamily 4-like N-terminal" evidence="5">
    <location>
        <begin position="290"/>
        <end position="461"/>
    </location>
</feature>
<dbReference type="EMBL" id="JADEXN010000242">
    <property type="protein sequence ID" value="MBE9041757.1"/>
    <property type="molecule type" value="Genomic_DNA"/>
</dbReference>
<evidence type="ECO:0000313" key="7">
    <source>
        <dbReference type="Proteomes" id="UP000621799"/>
    </source>
</evidence>
<keyword evidence="3" id="KW-0802">TPR repeat</keyword>
<dbReference type="InterPro" id="IPR011990">
    <property type="entry name" value="TPR-like_helical_dom_sf"/>
</dbReference>
<evidence type="ECO:0000259" key="5">
    <source>
        <dbReference type="Pfam" id="PF13439"/>
    </source>
</evidence>
<dbReference type="InterPro" id="IPR028098">
    <property type="entry name" value="Glyco_trans_4-like_N"/>
</dbReference>
<feature type="repeat" description="TPR" evidence="3">
    <location>
        <begin position="72"/>
        <end position="105"/>
    </location>
</feature>
<dbReference type="InterPro" id="IPR001296">
    <property type="entry name" value="Glyco_trans_1"/>
</dbReference>
<dbReference type="RefSeq" id="WP_264321955.1">
    <property type="nucleotide sequence ID" value="NZ_JADEXN010000242.1"/>
</dbReference>
<dbReference type="PROSITE" id="PS50293">
    <property type="entry name" value="TPR_REGION"/>
    <property type="match status" value="1"/>
</dbReference>
<dbReference type="AlphaFoldDB" id="A0A928VWY8"/>
<dbReference type="Pfam" id="PF13432">
    <property type="entry name" value="TPR_16"/>
    <property type="match status" value="1"/>
</dbReference>
<dbReference type="Proteomes" id="UP000621799">
    <property type="component" value="Unassembled WGS sequence"/>
</dbReference>
<protein>
    <submittedName>
        <fullName evidence="6">Glycosyltransferase</fullName>
    </submittedName>
</protein>
<keyword evidence="1" id="KW-0328">Glycosyltransferase</keyword>
<dbReference type="SUPFAM" id="SSF53756">
    <property type="entry name" value="UDP-Glycosyltransferase/glycogen phosphorylase"/>
    <property type="match status" value="1"/>
</dbReference>
<dbReference type="Pfam" id="PF13414">
    <property type="entry name" value="TPR_11"/>
    <property type="match status" value="2"/>
</dbReference>
<dbReference type="GO" id="GO:0016757">
    <property type="term" value="F:glycosyltransferase activity"/>
    <property type="evidence" value="ECO:0007669"/>
    <property type="project" value="UniProtKB-KW"/>
</dbReference>
<gene>
    <name evidence="6" type="ORF">IQ235_13305</name>
</gene>
<organism evidence="6 7">
    <name type="scientific">Zarconia navalis LEGE 11467</name>
    <dbReference type="NCBI Taxonomy" id="1828826"/>
    <lineage>
        <taxon>Bacteria</taxon>
        <taxon>Bacillati</taxon>
        <taxon>Cyanobacteriota</taxon>
        <taxon>Cyanophyceae</taxon>
        <taxon>Oscillatoriophycideae</taxon>
        <taxon>Oscillatoriales</taxon>
        <taxon>Oscillatoriales incertae sedis</taxon>
        <taxon>Zarconia</taxon>
        <taxon>Zarconia navalis</taxon>
    </lineage>
</organism>
<reference evidence="6" key="1">
    <citation type="submission" date="2020-10" db="EMBL/GenBank/DDBJ databases">
        <authorList>
            <person name="Castelo-Branco R."/>
            <person name="Eusebio N."/>
            <person name="Adriana R."/>
            <person name="Vieira A."/>
            <person name="Brugerolle De Fraissinette N."/>
            <person name="Rezende De Castro R."/>
            <person name="Schneider M.P."/>
            <person name="Vasconcelos V."/>
            <person name="Leao P.N."/>
        </authorList>
    </citation>
    <scope>NUCLEOTIDE SEQUENCE</scope>
    <source>
        <strain evidence="6">LEGE 11467</strain>
    </source>
</reference>
<accession>A0A928VWY8</accession>
<name>A0A928VWY8_9CYAN</name>
<dbReference type="SMART" id="SM00028">
    <property type="entry name" value="TPR"/>
    <property type="match status" value="5"/>
</dbReference>
<dbReference type="CDD" id="cd03801">
    <property type="entry name" value="GT4_PimA-like"/>
    <property type="match status" value="1"/>
</dbReference>
<proteinExistence type="predicted"/>
<keyword evidence="2" id="KW-0808">Transferase</keyword>
<evidence type="ECO:0000256" key="1">
    <source>
        <dbReference type="ARBA" id="ARBA00022676"/>
    </source>
</evidence>
<evidence type="ECO:0000313" key="6">
    <source>
        <dbReference type="EMBL" id="MBE9041757.1"/>
    </source>
</evidence>
<dbReference type="Pfam" id="PF13439">
    <property type="entry name" value="Glyco_transf_4"/>
    <property type="match status" value="1"/>
</dbReference>
<evidence type="ECO:0000256" key="2">
    <source>
        <dbReference type="ARBA" id="ARBA00022679"/>
    </source>
</evidence>
<feature type="repeat" description="TPR" evidence="3">
    <location>
        <begin position="106"/>
        <end position="139"/>
    </location>
</feature>
<keyword evidence="7" id="KW-1185">Reference proteome</keyword>
<dbReference type="Gene3D" id="1.25.40.10">
    <property type="entry name" value="Tetratricopeptide repeat domain"/>
    <property type="match status" value="2"/>
</dbReference>
<feature type="repeat" description="TPR" evidence="3">
    <location>
        <begin position="199"/>
        <end position="232"/>
    </location>
</feature>
<sequence>MTTIAKALEVAAKHHHGNRLTQAGRVYRQILSQQPHQPNALWGLGTLAQQAGEEKSAEALFKSAIESQPQFVKAWFSLGNLLQVRGQLPEAAQCYQRILELGLETAAVRNNLGDIRRKQGQWEAAIAEYQKALELDPHCTEADLSLGNVLYEVDRLPLEKYANYGALNCEAGWARQKAGDSIAAIECYQKAIALAPDLAIAHYRLGNILAIQNRLEEALSCYGKVLELRDSKSEESEQVGVCPRLASIRANSIQRQLDKAKKPDRLKIAFICQPAVMTIFPNPTDSLGILTYELARLLVRDCDVTVYVPGRDFREERHEEVLFRYIPIAEDRAIEEAMEVTIEETANESPDIPLVASSQYFLSYISRIARQLKIDRIDIAHVWTFSQFATILKSIEPNLKTVLHLGDELLLKLDKSLVEKRLKNIDLTIACSDYITEKLKRKFSKVSSQFQTIYNGANVDRFIQLSSLKTPKNVNNNRKRLLFIGRVSPEKGSHILLEAFGKVLDRYPEIELHLVGPTGVIPREFGIGVSDDPTVMKLEKFHREGAWSAYLKEYLSQLKKQWGEKIQQQIFFPGLLRQLQLVDYYHASDIFLFPSVWHEPFGMPIVEAMVAGVPVIATWGGAFPELIEDGKTGLLVERGNIDALAGAISRLLEDDQLRKSIARTARDRALDRFSFETVTDDLLYQYQQLGKRPKIDFAQPESIALI</sequence>
<dbReference type="SUPFAM" id="SSF48452">
    <property type="entry name" value="TPR-like"/>
    <property type="match status" value="2"/>
</dbReference>
<dbReference type="PROSITE" id="PS50005">
    <property type="entry name" value="TPR"/>
    <property type="match status" value="3"/>
</dbReference>
<dbReference type="PANTHER" id="PTHR12526:SF510">
    <property type="entry name" value="D-INOSITOL 3-PHOSPHATE GLYCOSYLTRANSFERASE"/>
    <property type="match status" value="1"/>
</dbReference>
<evidence type="ECO:0000256" key="3">
    <source>
        <dbReference type="PROSITE-ProRule" id="PRU00339"/>
    </source>
</evidence>
<dbReference type="PANTHER" id="PTHR12526">
    <property type="entry name" value="GLYCOSYLTRANSFERASE"/>
    <property type="match status" value="1"/>
</dbReference>
<dbReference type="Pfam" id="PF00534">
    <property type="entry name" value="Glycos_transf_1"/>
    <property type="match status" value="1"/>
</dbReference>
<feature type="domain" description="Glycosyl transferase family 1" evidence="4">
    <location>
        <begin position="472"/>
        <end position="667"/>
    </location>
</feature>
<comment type="caution">
    <text evidence="6">The sequence shown here is derived from an EMBL/GenBank/DDBJ whole genome shotgun (WGS) entry which is preliminary data.</text>
</comment>
<dbReference type="Gene3D" id="3.40.50.2000">
    <property type="entry name" value="Glycogen Phosphorylase B"/>
    <property type="match status" value="2"/>
</dbReference>
<evidence type="ECO:0000259" key="4">
    <source>
        <dbReference type="Pfam" id="PF00534"/>
    </source>
</evidence>